<dbReference type="STRING" id="860235.AOZ06_45360"/>
<name>A0A0N7F536_9PSEU</name>
<organism evidence="2 3">
    <name type="scientific">Kibdelosporangium phytohabitans</name>
    <dbReference type="NCBI Taxonomy" id="860235"/>
    <lineage>
        <taxon>Bacteria</taxon>
        <taxon>Bacillati</taxon>
        <taxon>Actinomycetota</taxon>
        <taxon>Actinomycetes</taxon>
        <taxon>Pseudonocardiales</taxon>
        <taxon>Pseudonocardiaceae</taxon>
        <taxon>Kibdelosporangium</taxon>
    </lineage>
</organism>
<feature type="transmembrane region" description="Helical" evidence="1">
    <location>
        <begin position="162"/>
        <end position="184"/>
    </location>
</feature>
<gene>
    <name evidence="2" type="ORF">AOZ06_45360</name>
</gene>
<keyword evidence="1" id="KW-0812">Transmembrane</keyword>
<reference evidence="2 3" key="1">
    <citation type="submission" date="2015-07" db="EMBL/GenBank/DDBJ databases">
        <title>Genome sequencing of Kibdelosporangium phytohabitans.</title>
        <authorList>
            <person name="Qin S."/>
            <person name="Xing K."/>
        </authorList>
    </citation>
    <scope>NUCLEOTIDE SEQUENCE [LARGE SCALE GENOMIC DNA]</scope>
    <source>
        <strain evidence="2 3">KLBMP1111</strain>
    </source>
</reference>
<feature type="transmembrane region" description="Helical" evidence="1">
    <location>
        <begin position="27"/>
        <end position="50"/>
    </location>
</feature>
<sequence>MFGRTSVDLGLHRGFLRAFAAFYRDPVARLTLVITSLLLCYAGGAAMFYVHGIHFNEGGPAISPYLHWFIDSTVGFIGLTPAIAVLLPLTTRFVAGRPAWVFPVLLGGLFTVVTIPGPLVHDLFVARGTPLANLITHHFGDPSMVMPPPTPYSDLAKMTHQVIGGLPAYVLLSTVAYLLVRAIVGRWQRSS</sequence>
<keyword evidence="1" id="KW-1133">Transmembrane helix</keyword>
<evidence type="ECO:0000256" key="1">
    <source>
        <dbReference type="SAM" id="Phobius"/>
    </source>
</evidence>
<dbReference type="AlphaFoldDB" id="A0A0N7F536"/>
<accession>A0A0N7F536</accession>
<feature type="transmembrane region" description="Helical" evidence="1">
    <location>
        <begin position="99"/>
        <end position="120"/>
    </location>
</feature>
<keyword evidence="1" id="KW-0472">Membrane</keyword>
<feature type="transmembrane region" description="Helical" evidence="1">
    <location>
        <begin position="65"/>
        <end position="87"/>
    </location>
</feature>
<evidence type="ECO:0000313" key="2">
    <source>
        <dbReference type="EMBL" id="ALG13135.1"/>
    </source>
</evidence>
<proteinExistence type="predicted"/>
<protein>
    <submittedName>
        <fullName evidence="2">Uncharacterized protein</fullName>
    </submittedName>
</protein>
<dbReference type="EMBL" id="CP012752">
    <property type="protein sequence ID" value="ALG13135.1"/>
    <property type="molecule type" value="Genomic_DNA"/>
</dbReference>
<keyword evidence="3" id="KW-1185">Reference proteome</keyword>
<dbReference type="KEGG" id="kphy:AOZ06_45360"/>
<dbReference type="Proteomes" id="UP000063699">
    <property type="component" value="Chromosome"/>
</dbReference>
<evidence type="ECO:0000313" key="3">
    <source>
        <dbReference type="Proteomes" id="UP000063699"/>
    </source>
</evidence>